<protein>
    <submittedName>
        <fullName evidence="1">Uncharacterized protein</fullName>
    </submittedName>
</protein>
<accession>A0AAX6NDD9</accession>
<dbReference type="RefSeq" id="WP_316911125.1">
    <property type="nucleotide sequence ID" value="NZ_JAPTGD010000002.1"/>
</dbReference>
<dbReference type="Proteomes" id="UP001269400">
    <property type="component" value="Unassembled WGS sequence"/>
</dbReference>
<evidence type="ECO:0000313" key="2">
    <source>
        <dbReference type="Proteomes" id="UP001269400"/>
    </source>
</evidence>
<dbReference type="EMBL" id="JAPTGD010000002">
    <property type="protein sequence ID" value="MDU9693908.1"/>
    <property type="molecule type" value="Genomic_DNA"/>
</dbReference>
<proteinExistence type="predicted"/>
<reference evidence="1" key="2">
    <citation type="submission" date="2022-12" db="EMBL/GenBank/DDBJ databases">
        <authorList>
            <person name="Dechsakulwatana C."/>
            <person name="Rungsihiranrut A."/>
            <person name="Muangchinda C."/>
            <person name="Ningthoujam R."/>
            <person name="Klankeo P."/>
            <person name="Pinyakong O."/>
        </authorList>
    </citation>
    <scope>NUCLEOTIDE SEQUENCE</scope>
    <source>
        <strain evidence="1">TL01-2</strain>
    </source>
</reference>
<evidence type="ECO:0000313" key="1">
    <source>
        <dbReference type="EMBL" id="MDU9693908.1"/>
    </source>
</evidence>
<dbReference type="AlphaFoldDB" id="A0AAX6NDD9"/>
<organism evidence="1 2">
    <name type="scientific">Priestia aryabhattai</name>
    <name type="common">Bacillus aryabhattai</name>
    <dbReference type="NCBI Taxonomy" id="412384"/>
    <lineage>
        <taxon>Bacteria</taxon>
        <taxon>Bacillati</taxon>
        <taxon>Bacillota</taxon>
        <taxon>Bacilli</taxon>
        <taxon>Bacillales</taxon>
        <taxon>Bacillaceae</taxon>
        <taxon>Priestia</taxon>
    </lineage>
</organism>
<sequence length="217" mass="25405">MPENTNENTVIKRKGRPTYFSGEDTITNEIKAQLNTELFKHKDDFIQAHHLLEVADSFISENYCFFVSRILQEETQANWFQENISRIEGVDLGFLVLQHFKETEGYIQSFIKNFMKDHVESVKEIFLTSLAFEKLQKEWKDRESYQHTLKIFRILNSTLKDEQTVTIVKRDGSKVTVPKTLQISHKEISIGTPTEYVIVDDIKGYKLKSGLYLLLYI</sequence>
<reference evidence="1" key="1">
    <citation type="journal article" date="2022" name="J Environ Chem Eng">
        <title>Biodegradation of petroleum oil using a constructed nonpathogenic and heavy metal-tolerant bacterial consortium isolated from marine sponges.</title>
        <authorList>
            <person name="Dechsakulwatana C."/>
            <person name="Rungsihiranrut A."/>
            <person name="Muangchinda C."/>
            <person name="Ningthoujam R."/>
            <person name="Klankeo P."/>
            <person name="Pinyakong O."/>
        </authorList>
    </citation>
    <scope>NUCLEOTIDE SEQUENCE</scope>
    <source>
        <strain evidence="1">TL01-2</strain>
    </source>
</reference>
<gene>
    <name evidence="1" type="ORF">O0Q50_22260</name>
</gene>
<name>A0AAX6NDD9_PRIAR</name>
<comment type="caution">
    <text evidence="1">The sequence shown here is derived from an EMBL/GenBank/DDBJ whole genome shotgun (WGS) entry which is preliminary data.</text>
</comment>